<sequence length="29" mass="3281">MHKSKSQNILTPQQENSGERSVIEAPDKK</sequence>
<feature type="region of interest" description="Disordered" evidence="1">
    <location>
        <begin position="1"/>
        <end position="29"/>
    </location>
</feature>
<protein>
    <submittedName>
        <fullName evidence="2">Uncharacterized protein</fullName>
    </submittedName>
</protein>
<proteinExistence type="predicted"/>
<evidence type="ECO:0000313" key="2">
    <source>
        <dbReference type="EMBL" id="OLY78533.1"/>
    </source>
</evidence>
<dbReference type="AlphaFoldDB" id="A0A1R0GNR0"/>
<comment type="caution">
    <text evidence="2">The sequence shown here is derived from an EMBL/GenBank/DDBJ whole genome shotgun (WGS) entry which is preliminary data.</text>
</comment>
<organism evidence="2 3">
    <name type="scientific">Smittium mucronatum</name>
    <dbReference type="NCBI Taxonomy" id="133383"/>
    <lineage>
        <taxon>Eukaryota</taxon>
        <taxon>Fungi</taxon>
        <taxon>Fungi incertae sedis</taxon>
        <taxon>Zoopagomycota</taxon>
        <taxon>Kickxellomycotina</taxon>
        <taxon>Harpellomycetes</taxon>
        <taxon>Harpellales</taxon>
        <taxon>Legeriomycetaceae</taxon>
        <taxon>Smittium</taxon>
    </lineage>
</organism>
<gene>
    <name evidence="2" type="ORF">AYI68_g7417</name>
</gene>
<feature type="non-terminal residue" evidence="2">
    <location>
        <position position="29"/>
    </location>
</feature>
<feature type="compositionally biased region" description="Polar residues" evidence="1">
    <location>
        <begin position="1"/>
        <end position="16"/>
    </location>
</feature>
<dbReference type="EMBL" id="LSSL01006179">
    <property type="protein sequence ID" value="OLY78533.1"/>
    <property type="molecule type" value="Genomic_DNA"/>
</dbReference>
<evidence type="ECO:0000313" key="3">
    <source>
        <dbReference type="Proteomes" id="UP000187455"/>
    </source>
</evidence>
<name>A0A1R0GNR0_9FUNG</name>
<evidence type="ECO:0000256" key="1">
    <source>
        <dbReference type="SAM" id="MobiDB-lite"/>
    </source>
</evidence>
<keyword evidence="3" id="KW-1185">Reference proteome</keyword>
<feature type="compositionally biased region" description="Basic and acidic residues" evidence="1">
    <location>
        <begin position="17"/>
        <end position="29"/>
    </location>
</feature>
<dbReference type="Proteomes" id="UP000187455">
    <property type="component" value="Unassembled WGS sequence"/>
</dbReference>
<accession>A0A1R0GNR0</accession>
<reference evidence="2 3" key="1">
    <citation type="journal article" date="2016" name="Mol. Biol. Evol.">
        <title>Genome-Wide Survey of Gut Fungi (Harpellales) Reveals the First Horizontally Transferred Ubiquitin Gene from a Mosquito Host.</title>
        <authorList>
            <person name="Wang Y."/>
            <person name="White M.M."/>
            <person name="Kvist S."/>
            <person name="Moncalvo J.M."/>
        </authorList>
    </citation>
    <scope>NUCLEOTIDE SEQUENCE [LARGE SCALE GENOMIC DNA]</scope>
    <source>
        <strain evidence="2 3">ALG-7-W6</strain>
    </source>
</reference>